<reference evidence="2" key="2">
    <citation type="journal article" date="2020" name="Microorganisms">
        <title>Osmotic Adaptation and Compatible Solute Biosynthesis of Phototrophic Bacteria as Revealed from Genome Analyses.</title>
        <authorList>
            <person name="Imhoff J.F."/>
            <person name="Rahn T."/>
            <person name="Kunzel S."/>
            <person name="Keller A."/>
            <person name="Neulinger S.C."/>
        </authorList>
    </citation>
    <scope>NUCLEOTIDE SEQUENCE</scope>
    <source>
        <strain evidence="2">DSM 11080</strain>
    </source>
</reference>
<feature type="domain" description="Alpha-L-glutamate ligase-related protein ATP-grasp" evidence="1">
    <location>
        <begin position="53"/>
        <end position="335"/>
    </location>
</feature>
<dbReference type="Pfam" id="PF14397">
    <property type="entry name" value="ATPgrasp_ST"/>
    <property type="match status" value="1"/>
</dbReference>
<gene>
    <name evidence="2" type="ORF">CKO40_19485</name>
</gene>
<accession>A0AAJ0XBS2</accession>
<protein>
    <recommendedName>
        <fullName evidence="1">Alpha-L-glutamate ligase-related protein ATP-grasp domain-containing protein</fullName>
    </recommendedName>
</protein>
<dbReference type="EMBL" id="NRSJ01000047">
    <property type="protein sequence ID" value="MBK1706668.1"/>
    <property type="molecule type" value="Genomic_DNA"/>
</dbReference>
<evidence type="ECO:0000313" key="2">
    <source>
        <dbReference type="EMBL" id="MBK1706668.1"/>
    </source>
</evidence>
<comment type="caution">
    <text evidence="2">The sequence shown here is derived from an EMBL/GenBank/DDBJ whole genome shotgun (WGS) entry which is preliminary data.</text>
</comment>
<proteinExistence type="predicted"/>
<organism evidence="2 3">
    <name type="scientific">Halochromatium glycolicum</name>
    <dbReference type="NCBI Taxonomy" id="85075"/>
    <lineage>
        <taxon>Bacteria</taxon>
        <taxon>Pseudomonadati</taxon>
        <taxon>Pseudomonadota</taxon>
        <taxon>Gammaproteobacteria</taxon>
        <taxon>Chromatiales</taxon>
        <taxon>Chromatiaceae</taxon>
        <taxon>Halochromatium</taxon>
    </lineage>
</organism>
<dbReference type="SUPFAM" id="SSF56059">
    <property type="entry name" value="Glutathione synthetase ATP-binding domain-like"/>
    <property type="match status" value="1"/>
</dbReference>
<evidence type="ECO:0000313" key="3">
    <source>
        <dbReference type="Proteomes" id="UP001296776"/>
    </source>
</evidence>
<name>A0AAJ0XBS2_9GAMM</name>
<dbReference type="AlphaFoldDB" id="A0AAJ0XBS2"/>
<keyword evidence="3" id="KW-1185">Reference proteome</keyword>
<sequence>MASMRKSATMLDRIRILGAGFTKGEFELYNFDRLSSPELATGFLSHKENDQVFRRILNGTHQKFILEDKWVTQGFLDKCGLPVPFAYGLYHPQFGRSYDGEGLCEEKDFARVFAAFGSKKVVFKPRGGRQGRHIVVAKIVLDDQKKAIAVERKGERISLSNFLAELPDDASKHYGGGYHGWIVQGYIEQHESVSRIYPGTVNTVRLVTFLSSENKVDYHFAIIRLGRDGQLADNWSAGGISVDIDLNCGILGKGILKPKYGGRVLSEHPNSGVRFCGLQLPFWGEILNICANAALQFSGVRSIGWDIAISKNGPLIVEANAEWDLAMVQAHSSRGYLNPEVRSELSKFGATFTDRLPTVTQALFRLGKRRFLSSRFGKYLLS</sequence>
<dbReference type="Proteomes" id="UP001296776">
    <property type="component" value="Unassembled WGS sequence"/>
</dbReference>
<dbReference type="InterPro" id="IPR039523">
    <property type="entry name" value="RimK-rel_E_lig_ATP-grasp"/>
</dbReference>
<reference evidence="2" key="1">
    <citation type="submission" date="2017-08" db="EMBL/GenBank/DDBJ databases">
        <authorList>
            <person name="Imhoff J.F."/>
            <person name="Rahn T."/>
            <person name="Kuenzel S."/>
            <person name="Neulinger S.C."/>
        </authorList>
    </citation>
    <scope>NUCLEOTIDE SEQUENCE</scope>
    <source>
        <strain evidence="2">DSM 11080</strain>
    </source>
</reference>
<evidence type="ECO:0000259" key="1">
    <source>
        <dbReference type="Pfam" id="PF14397"/>
    </source>
</evidence>